<keyword evidence="10 12" id="KW-0408">Iron</keyword>
<dbReference type="KEGG" id="bpt:Bpet0895"/>
<feature type="transmembrane region" description="Helical" evidence="12">
    <location>
        <begin position="356"/>
        <end position="381"/>
    </location>
</feature>
<reference evidence="13 14" key="1">
    <citation type="journal article" date="2008" name="BMC Genomics">
        <title>The missing link: Bordetella petrii is endowed with both the metabolic versatility of environmental bacteria and virulence traits of pathogenic Bordetellae.</title>
        <authorList>
            <person name="Gross R."/>
            <person name="Guzman C.A."/>
            <person name="Sebaihia M."/>
            <person name="Martins Dos Santos V.A."/>
            <person name="Pieper D.H."/>
            <person name="Koebnik R."/>
            <person name="Lechner M."/>
            <person name="Bartels D."/>
            <person name="Buhrmester J."/>
            <person name="Choudhuri J.V."/>
            <person name="Ebensen T."/>
            <person name="Gaigalat L."/>
            <person name="Herrmann S."/>
            <person name="Khachane A.N."/>
            <person name="Larisch C."/>
            <person name="Link S."/>
            <person name="Linke B."/>
            <person name="Meyer F."/>
            <person name="Mormann S."/>
            <person name="Nakunst D."/>
            <person name="Rueckert C."/>
            <person name="Schneiker-Bekel S."/>
            <person name="Schulze K."/>
            <person name="Vorhoelter F.J."/>
            <person name="Yevsa T."/>
            <person name="Engle J.T."/>
            <person name="Goldman W.E."/>
            <person name="Puehler A."/>
            <person name="Goebel U.B."/>
            <person name="Goesmann A."/>
            <person name="Bloecker H."/>
            <person name="Kaiser O."/>
            <person name="Martinez-Arias R."/>
        </authorList>
    </citation>
    <scope>NUCLEOTIDE SEQUENCE [LARGE SCALE GENOMIC DNA]</scope>
    <source>
        <strain evidence="14">ATCC BAA-461 / DSM 12804 / CCUG 43448 / CIP 107267 / Se-1111R</strain>
    </source>
</reference>
<dbReference type="EC" id="1.10.3.-" evidence="13"/>
<evidence type="ECO:0000256" key="9">
    <source>
        <dbReference type="ARBA" id="ARBA00022989"/>
    </source>
</evidence>
<dbReference type="GO" id="GO:0005886">
    <property type="term" value="C:plasma membrane"/>
    <property type="evidence" value="ECO:0007669"/>
    <property type="project" value="UniProtKB-SubCell"/>
</dbReference>
<feature type="transmembrane region" description="Helical" evidence="12">
    <location>
        <begin position="96"/>
        <end position="117"/>
    </location>
</feature>
<evidence type="ECO:0000256" key="10">
    <source>
        <dbReference type="ARBA" id="ARBA00023004"/>
    </source>
</evidence>
<dbReference type="EMBL" id="AM902716">
    <property type="protein sequence ID" value="CAP41226.1"/>
    <property type="molecule type" value="Genomic_DNA"/>
</dbReference>
<dbReference type="Pfam" id="PF01654">
    <property type="entry name" value="Cyt_bd_oxida_I"/>
    <property type="match status" value="1"/>
</dbReference>
<evidence type="ECO:0000256" key="4">
    <source>
        <dbReference type="ARBA" id="ARBA00022475"/>
    </source>
</evidence>
<dbReference type="InterPro" id="IPR002585">
    <property type="entry name" value="Cyt-d_ubiquinol_oxidase_su_1"/>
</dbReference>
<comment type="similarity">
    <text evidence="2 12">Belongs to the cytochrome ubiquinol oxidase subunit 1 family.</text>
</comment>
<feature type="transmembrane region" description="Helical" evidence="12">
    <location>
        <begin position="55"/>
        <end position="76"/>
    </location>
</feature>
<dbReference type="PANTHER" id="PTHR30365">
    <property type="entry name" value="CYTOCHROME D UBIQUINOL OXIDASE"/>
    <property type="match status" value="1"/>
</dbReference>
<dbReference type="GO" id="GO:0016682">
    <property type="term" value="F:oxidoreductase activity, acting on diphenols and related substances as donors, oxygen as acceptor"/>
    <property type="evidence" value="ECO:0007669"/>
    <property type="project" value="TreeGrafter"/>
</dbReference>
<protein>
    <submittedName>
        <fullName evidence="13">Transmembrane cytochrome oxidase</fullName>
        <ecNumber evidence="13">1.10.3.-</ecNumber>
    </submittedName>
</protein>
<dbReference type="STRING" id="94624.Bpet0895"/>
<accession>A9I8C6</accession>
<dbReference type="GO" id="GO:0019646">
    <property type="term" value="P:aerobic electron transport chain"/>
    <property type="evidence" value="ECO:0007669"/>
    <property type="project" value="InterPro"/>
</dbReference>
<evidence type="ECO:0000313" key="14">
    <source>
        <dbReference type="Proteomes" id="UP000001225"/>
    </source>
</evidence>
<feature type="transmembrane region" description="Helical" evidence="12">
    <location>
        <begin position="129"/>
        <end position="152"/>
    </location>
</feature>
<evidence type="ECO:0000256" key="7">
    <source>
        <dbReference type="ARBA" id="ARBA00022723"/>
    </source>
</evidence>
<evidence type="ECO:0000256" key="5">
    <source>
        <dbReference type="ARBA" id="ARBA00022617"/>
    </source>
</evidence>
<name>A9I8C6_BORPD</name>
<comment type="subcellular location">
    <subcellularLocation>
        <location evidence="12">Cell inner membrane</location>
    </subcellularLocation>
    <subcellularLocation>
        <location evidence="1">Cell membrane</location>
        <topology evidence="1">Multi-pass membrane protein</topology>
    </subcellularLocation>
</comment>
<evidence type="ECO:0000256" key="1">
    <source>
        <dbReference type="ARBA" id="ARBA00004651"/>
    </source>
</evidence>
<organism evidence="13 14">
    <name type="scientific">Bordetella petrii (strain ATCC BAA-461 / DSM 12804 / CCUG 43448 / CIP 107267 / Se-1111R)</name>
    <dbReference type="NCBI Taxonomy" id="340100"/>
    <lineage>
        <taxon>Bacteria</taxon>
        <taxon>Pseudomonadati</taxon>
        <taxon>Pseudomonadota</taxon>
        <taxon>Betaproteobacteria</taxon>
        <taxon>Burkholderiales</taxon>
        <taxon>Alcaligenaceae</taxon>
        <taxon>Bordetella</taxon>
    </lineage>
</organism>
<evidence type="ECO:0000256" key="6">
    <source>
        <dbReference type="ARBA" id="ARBA00022692"/>
    </source>
</evidence>
<keyword evidence="4 12" id="KW-1003">Cell membrane</keyword>
<dbReference type="Proteomes" id="UP000001225">
    <property type="component" value="Chromosome"/>
</dbReference>
<evidence type="ECO:0000256" key="2">
    <source>
        <dbReference type="ARBA" id="ARBA00009819"/>
    </source>
</evidence>
<dbReference type="GO" id="GO:0009055">
    <property type="term" value="F:electron transfer activity"/>
    <property type="evidence" value="ECO:0007669"/>
    <property type="project" value="UniProtKB-UniRule"/>
</dbReference>
<dbReference type="AlphaFoldDB" id="A9I8C6"/>
<dbReference type="GO" id="GO:0020037">
    <property type="term" value="F:heme binding"/>
    <property type="evidence" value="ECO:0007669"/>
    <property type="project" value="TreeGrafter"/>
</dbReference>
<feature type="transmembrane region" description="Helical" evidence="12">
    <location>
        <begin position="410"/>
        <end position="432"/>
    </location>
</feature>
<dbReference type="GO" id="GO:0046872">
    <property type="term" value="F:metal ion binding"/>
    <property type="evidence" value="ECO:0007669"/>
    <property type="project" value="UniProtKB-UniRule"/>
</dbReference>
<keyword evidence="5 12" id="KW-0349">Heme</keyword>
<keyword evidence="8 12" id="KW-0249">Electron transport</keyword>
<proteinExistence type="inferred from homology"/>
<feature type="transmembrane region" description="Helical" evidence="12">
    <location>
        <begin position="320"/>
        <end position="344"/>
    </location>
</feature>
<keyword evidence="9 12" id="KW-1133">Transmembrane helix</keyword>
<feature type="transmembrane region" description="Helical" evidence="12">
    <location>
        <begin position="12"/>
        <end position="35"/>
    </location>
</feature>
<keyword evidence="14" id="KW-1185">Reference proteome</keyword>
<evidence type="ECO:0000256" key="11">
    <source>
        <dbReference type="ARBA" id="ARBA00023136"/>
    </source>
</evidence>
<evidence type="ECO:0000313" key="13">
    <source>
        <dbReference type="EMBL" id="CAP41226.1"/>
    </source>
</evidence>
<dbReference type="GO" id="GO:0070069">
    <property type="term" value="C:cytochrome complex"/>
    <property type="evidence" value="ECO:0007669"/>
    <property type="project" value="UniProtKB-UniRule"/>
</dbReference>
<keyword evidence="6 12" id="KW-0812">Transmembrane</keyword>
<evidence type="ECO:0000256" key="12">
    <source>
        <dbReference type="PIRNR" id="PIRNR006446"/>
    </source>
</evidence>
<sequence length="447" mass="47522">MDTVPLLLARIQFTASLSFLALFMALALALSWLLLFFKLRAHRTGLPGWTAAYRFWVRFFALSFVLTLAAALPVLIQVGSLWPGLMDKIGNVAGPLIGFGVLSVFILKSCFLGVMLFGQRRVSERVHTLAVFMVAVGQAVALFWVLALQSWVQTPAGATLIDARYQVYDWYAAVFNPSLGWNLGLTALWSALAAAFLILGVTALQALRRPLDDGERCAFKTALVVAVAASLLQAPVLDGAGRVMAEHQPAKAAAAAGYWHSGAEPGWTLFGWPDARAQANRAALALPGAGGAWLGRDAQGVYQGLDKFSGMRPPVALTFWALRVALLLGAAMLLVSCVTLALTARRGLDPAQLPAWWLRVIVGMLYAGGLTVLAGGVFSLVGMQPYAVNAAITQTEVLGVTSTPTLAASLAGYLVLYGLLLAAFNGMLFHAARYGVVPVRKPGGSPQ</sequence>
<keyword evidence="3 12" id="KW-0813">Transport</keyword>
<feature type="transmembrane region" description="Helical" evidence="12">
    <location>
        <begin position="219"/>
        <end position="237"/>
    </location>
</feature>
<evidence type="ECO:0000256" key="8">
    <source>
        <dbReference type="ARBA" id="ARBA00022982"/>
    </source>
</evidence>
<evidence type="ECO:0000256" key="3">
    <source>
        <dbReference type="ARBA" id="ARBA00022448"/>
    </source>
</evidence>
<keyword evidence="13" id="KW-0560">Oxidoreductase</keyword>
<dbReference type="PANTHER" id="PTHR30365:SF14">
    <property type="entry name" value="CYTOCHROME BD MENAQUINOL OXIDASE SUBUNIT I-RELATED"/>
    <property type="match status" value="1"/>
</dbReference>
<keyword evidence="7 12" id="KW-0479">Metal-binding</keyword>
<keyword evidence="11 12" id="KW-0472">Membrane</keyword>
<dbReference type="eggNOG" id="COG1271">
    <property type="taxonomic scope" value="Bacteria"/>
</dbReference>
<gene>
    <name evidence="13" type="ordered locus">Bpet0895</name>
</gene>
<dbReference type="PIRSF" id="PIRSF006446">
    <property type="entry name" value="Cyt_quinol_oxidase_1"/>
    <property type="match status" value="1"/>
</dbReference>
<feature type="transmembrane region" description="Helical" evidence="12">
    <location>
        <begin position="187"/>
        <end position="207"/>
    </location>
</feature>